<dbReference type="STRING" id="382638.Hac_0965"/>
<dbReference type="KEGG" id="hac:Hac_0965"/>
<keyword evidence="2" id="KW-1185">Reference proteome</keyword>
<dbReference type="HOGENOM" id="CLU_2058110_0_0_7"/>
<dbReference type="EMBL" id="AM260522">
    <property type="protein sequence ID" value="CAJ99737.1"/>
    <property type="molecule type" value="Genomic_DNA"/>
</dbReference>
<dbReference type="AlphaFoldDB" id="Q17X89"/>
<accession>Q17X89</accession>
<gene>
    <name evidence="1" type="ordered locus">Hac_0965</name>
</gene>
<proteinExistence type="predicted"/>
<sequence length="119" mass="14079">MSEEKIVRLNSKTALDSANDYGFMSDIFDEFNELKANKKPQKPNSIYYGYGSSYKIIDVFNDKFICLKIANLTIYYETNSTNIKRFLNKEPYSIERLVRDYLGVSFKSYDVEWIQKTEY</sequence>
<evidence type="ECO:0000313" key="1">
    <source>
        <dbReference type="EMBL" id="CAJ99737.1"/>
    </source>
</evidence>
<dbReference type="Proteomes" id="UP000000775">
    <property type="component" value="Chromosome"/>
</dbReference>
<protein>
    <submittedName>
        <fullName evidence="1">Uncharacterized protein</fullName>
    </submittedName>
</protein>
<name>Q17X89_HELAH</name>
<organism evidence="1 2">
    <name type="scientific">Helicobacter acinonychis (strain Sheeba)</name>
    <dbReference type="NCBI Taxonomy" id="382638"/>
    <lineage>
        <taxon>Bacteria</taxon>
        <taxon>Pseudomonadati</taxon>
        <taxon>Campylobacterota</taxon>
        <taxon>Epsilonproteobacteria</taxon>
        <taxon>Campylobacterales</taxon>
        <taxon>Helicobacteraceae</taxon>
        <taxon>Helicobacter</taxon>
    </lineage>
</organism>
<reference evidence="1 2" key="1">
    <citation type="journal article" date="2006" name="PLoS Genet.">
        <title>Who ate whom? Adaptive Helicobacter genomic changes that accompanied a host jump from early humans to large felines.</title>
        <authorList>
            <person name="Eppinger M."/>
            <person name="Baar C."/>
            <person name="Linz B."/>
            <person name="Raddatz G."/>
            <person name="Lanz C."/>
            <person name="Keller H."/>
            <person name="Morelli G."/>
            <person name="Gressmann H."/>
            <person name="Achtman M."/>
            <person name="Schuster S.C."/>
        </authorList>
    </citation>
    <scope>NUCLEOTIDE SEQUENCE [LARGE SCALE GENOMIC DNA]</scope>
    <source>
        <strain evidence="1 2">Sheeba</strain>
    </source>
</reference>
<evidence type="ECO:0000313" key="2">
    <source>
        <dbReference type="Proteomes" id="UP000000775"/>
    </source>
</evidence>